<dbReference type="AlphaFoldDB" id="A0A150HLC5"/>
<accession>A0A150HLC5</accession>
<gene>
    <name evidence="1" type="ORF">AVENLUH5627_02678</name>
</gene>
<sequence>MSANLIYIRDCNLDADVYFDPNGVEGLTIKWTGKKDYSVYIYDVVMYMRSGNIITCTVKEDAKEKIQKILH</sequence>
<dbReference type="EMBL" id="JRUE01000212">
    <property type="protein sequence ID" value="KXZ65948.1"/>
    <property type="molecule type" value="Genomic_DNA"/>
</dbReference>
<reference evidence="1 2" key="1">
    <citation type="journal article" date="2016" name="Sci. Rep.">
        <title>Genomic and phenotypic characterization of the species Acinetobacter venetianus.</title>
        <authorList>
            <person name="Fondi M."/>
            <person name="Maida I."/>
            <person name="Perrin E."/>
            <person name="Orlandini V."/>
            <person name="La Torre L."/>
            <person name="Bosi E."/>
            <person name="Negroni A."/>
            <person name="Zanaroli G."/>
            <person name="Fava F."/>
            <person name="Decorosi F."/>
            <person name="Giovannetti L."/>
            <person name="Viti C."/>
            <person name="Vaneechoutte M."/>
            <person name="Dijkshoorn L."/>
            <person name="Fani R."/>
        </authorList>
    </citation>
    <scope>NUCLEOTIDE SEQUENCE [LARGE SCALE GENOMIC DNA]</scope>
    <source>
        <strain evidence="1 2">LUH5627</strain>
    </source>
</reference>
<name>A0A150HLC5_9GAMM</name>
<protein>
    <submittedName>
        <fullName evidence="1">Uncharacterized protein</fullName>
    </submittedName>
</protein>
<dbReference type="Proteomes" id="UP000075680">
    <property type="component" value="Unassembled WGS sequence"/>
</dbReference>
<organism evidence="1 2">
    <name type="scientific">Acinetobacter venetianus</name>
    <dbReference type="NCBI Taxonomy" id="52133"/>
    <lineage>
        <taxon>Bacteria</taxon>
        <taxon>Pseudomonadati</taxon>
        <taxon>Pseudomonadota</taxon>
        <taxon>Gammaproteobacteria</taxon>
        <taxon>Moraxellales</taxon>
        <taxon>Moraxellaceae</taxon>
        <taxon>Acinetobacter</taxon>
    </lineage>
</organism>
<proteinExistence type="predicted"/>
<comment type="caution">
    <text evidence="1">The sequence shown here is derived from an EMBL/GenBank/DDBJ whole genome shotgun (WGS) entry which is preliminary data.</text>
</comment>
<dbReference type="PATRIC" id="fig|52133.18.peg.2750"/>
<dbReference type="RefSeq" id="WP_061519363.1">
    <property type="nucleotide sequence ID" value="NZ_JRUE01000212.1"/>
</dbReference>
<evidence type="ECO:0000313" key="2">
    <source>
        <dbReference type="Proteomes" id="UP000075680"/>
    </source>
</evidence>
<evidence type="ECO:0000313" key="1">
    <source>
        <dbReference type="EMBL" id="KXZ65948.1"/>
    </source>
</evidence>